<dbReference type="AlphaFoldDB" id="A0A392PHL3"/>
<sequence length="71" mass="8114">MAPGARKLCVFLRFSSWRLRPGKWRLGRESRYRDAMSFKEMAPVAGSMAPRAKSLLQCSVLVFYIKGADLF</sequence>
<evidence type="ECO:0000313" key="2">
    <source>
        <dbReference type="Proteomes" id="UP000265520"/>
    </source>
</evidence>
<name>A0A392PHL3_9FABA</name>
<accession>A0A392PHL3</accession>
<keyword evidence="2" id="KW-1185">Reference proteome</keyword>
<proteinExistence type="predicted"/>
<dbReference type="EMBL" id="LXQA010077657">
    <property type="protein sequence ID" value="MCI10796.1"/>
    <property type="molecule type" value="Genomic_DNA"/>
</dbReference>
<evidence type="ECO:0000313" key="1">
    <source>
        <dbReference type="EMBL" id="MCI10796.1"/>
    </source>
</evidence>
<comment type="caution">
    <text evidence="1">The sequence shown here is derived from an EMBL/GenBank/DDBJ whole genome shotgun (WGS) entry which is preliminary data.</text>
</comment>
<organism evidence="1 2">
    <name type="scientific">Trifolium medium</name>
    <dbReference type="NCBI Taxonomy" id="97028"/>
    <lineage>
        <taxon>Eukaryota</taxon>
        <taxon>Viridiplantae</taxon>
        <taxon>Streptophyta</taxon>
        <taxon>Embryophyta</taxon>
        <taxon>Tracheophyta</taxon>
        <taxon>Spermatophyta</taxon>
        <taxon>Magnoliopsida</taxon>
        <taxon>eudicotyledons</taxon>
        <taxon>Gunneridae</taxon>
        <taxon>Pentapetalae</taxon>
        <taxon>rosids</taxon>
        <taxon>fabids</taxon>
        <taxon>Fabales</taxon>
        <taxon>Fabaceae</taxon>
        <taxon>Papilionoideae</taxon>
        <taxon>50 kb inversion clade</taxon>
        <taxon>NPAAA clade</taxon>
        <taxon>Hologalegina</taxon>
        <taxon>IRL clade</taxon>
        <taxon>Trifolieae</taxon>
        <taxon>Trifolium</taxon>
    </lineage>
</organism>
<dbReference type="Proteomes" id="UP000265520">
    <property type="component" value="Unassembled WGS sequence"/>
</dbReference>
<protein>
    <submittedName>
        <fullName evidence="1">Uncharacterized protein</fullName>
    </submittedName>
</protein>
<reference evidence="1 2" key="1">
    <citation type="journal article" date="2018" name="Front. Plant Sci.">
        <title>Red Clover (Trifolium pratense) and Zigzag Clover (T. medium) - A Picture of Genomic Similarities and Differences.</title>
        <authorList>
            <person name="Dluhosova J."/>
            <person name="Istvanek J."/>
            <person name="Nedelnik J."/>
            <person name="Repkova J."/>
        </authorList>
    </citation>
    <scope>NUCLEOTIDE SEQUENCE [LARGE SCALE GENOMIC DNA]</scope>
    <source>
        <strain evidence="2">cv. 10/8</strain>
        <tissue evidence="1">Leaf</tissue>
    </source>
</reference>